<organism evidence="8 9">
    <name type="scientific">Anaerococcus porci</name>
    <dbReference type="NCBI Taxonomy" id="2652269"/>
    <lineage>
        <taxon>Bacteria</taxon>
        <taxon>Bacillati</taxon>
        <taxon>Bacillota</taxon>
        <taxon>Tissierellia</taxon>
        <taxon>Tissierellales</taxon>
        <taxon>Peptoniphilaceae</taxon>
        <taxon>Anaerococcus</taxon>
    </lineage>
</organism>
<keyword evidence="8" id="KW-0032">Aminotransferase</keyword>
<evidence type="ECO:0000256" key="5">
    <source>
        <dbReference type="ARBA" id="ARBA00023239"/>
    </source>
</evidence>
<protein>
    <submittedName>
        <fullName evidence="8">Aminotransferase class V-fold PLP-dependent enzyme</fullName>
    </submittedName>
</protein>
<evidence type="ECO:0000313" key="9">
    <source>
        <dbReference type="Proteomes" id="UP000441925"/>
    </source>
</evidence>
<dbReference type="PANTHER" id="PTHR43277:SF4">
    <property type="entry name" value="ARGININE DECARBOXYLASE"/>
    <property type="match status" value="1"/>
</dbReference>
<evidence type="ECO:0000256" key="3">
    <source>
        <dbReference type="ARBA" id="ARBA00022793"/>
    </source>
</evidence>
<keyword evidence="5" id="KW-0456">Lyase</keyword>
<dbReference type="EMBL" id="VULQ01000008">
    <property type="protein sequence ID" value="MSS78185.1"/>
    <property type="molecule type" value="Genomic_DNA"/>
</dbReference>
<evidence type="ECO:0000256" key="1">
    <source>
        <dbReference type="ARBA" id="ARBA00001933"/>
    </source>
</evidence>
<reference evidence="8 9" key="1">
    <citation type="submission" date="2019-08" db="EMBL/GenBank/DDBJ databases">
        <title>In-depth cultivation of the pig gut microbiome towards novel bacterial diversity and tailored functional studies.</title>
        <authorList>
            <person name="Wylensek D."/>
            <person name="Hitch T.C.A."/>
            <person name="Clavel T."/>
        </authorList>
    </citation>
    <scope>NUCLEOTIDE SEQUENCE [LARGE SCALE GENOMIC DNA]</scope>
    <source>
        <strain evidence="8 9">WCA-380-WT-2B</strain>
    </source>
</reference>
<dbReference type="InterPro" id="IPR052357">
    <property type="entry name" value="Orn_Lys_Arg_decarboxylase-I"/>
</dbReference>
<dbReference type="InterPro" id="IPR008286">
    <property type="entry name" value="Prn/Lys/Arg_de-COase_C"/>
</dbReference>
<keyword evidence="3" id="KW-0210">Decarboxylase</keyword>
<dbReference type="GO" id="GO:0008483">
    <property type="term" value="F:transaminase activity"/>
    <property type="evidence" value="ECO:0007669"/>
    <property type="project" value="UniProtKB-KW"/>
</dbReference>
<feature type="domain" description="Orn/Lys/Arg decarboxylases family 1 pyridoxal-P attachment site" evidence="6">
    <location>
        <begin position="2"/>
        <end position="249"/>
    </location>
</feature>
<gene>
    <name evidence="8" type="ORF">FYJ26_07195</name>
</gene>
<evidence type="ECO:0000256" key="4">
    <source>
        <dbReference type="ARBA" id="ARBA00022898"/>
    </source>
</evidence>
<dbReference type="AlphaFoldDB" id="A0A6N7VFH1"/>
<keyword evidence="8" id="KW-0808">Transferase</keyword>
<dbReference type="Pfam" id="PF03711">
    <property type="entry name" value="OKR_DC_1_C"/>
    <property type="match status" value="1"/>
</dbReference>
<dbReference type="InterPro" id="IPR015424">
    <property type="entry name" value="PyrdxlP-dep_Trfase"/>
</dbReference>
<accession>A0A6N7VFH1</accession>
<dbReference type="PANTHER" id="PTHR43277">
    <property type="entry name" value="ARGININE DECARBOXYLASE"/>
    <property type="match status" value="1"/>
</dbReference>
<proteinExistence type="inferred from homology"/>
<keyword evidence="9" id="KW-1185">Reference proteome</keyword>
<evidence type="ECO:0000259" key="6">
    <source>
        <dbReference type="Pfam" id="PF01276"/>
    </source>
</evidence>
<dbReference type="GO" id="GO:0016831">
    <property type="term" value="F:carboxy-lyase activity"/>
    <property type="evidence" value="ECO:0007669"/>
    <property type="project" value="UniProtKB-KW"/>
</dbReference>
<name>A0A6N7VFH1_9FIRM</name>
<comment type="caution">
    <text evidence="8">The sequence shown here is derived from an EMBL/GenBank/DDBJ whole genome shotgun (WGS) entry which is preliminary data.</text>
</comment>
<sequence length="443" mass="51293">MLIDKLDQYIEDNYYSFAMPGHKRNKNILNKALPYDRDITEIRGFDNLNDPKTIFKDMEDKLKEIYKSFDFIISTNGSTCGILSSIRTLTRKNKNILVQRNSHKSVYNAIEIFNLDADFIDLLIDCDIAYDIDYDDLENKLKNKDYSAIVLTSPSYEGFMLNLKRIRKISKNTKIILDMAHGSHLILDKLYDELDFDIAITSFHKNLSALTPAGGVIINNKSIDKKEVRRNMAIFQTSSPSYIICQSIDDMIDNFQKFYMLYNSLNENLDDLYNIKLSNLKFINNKNKDKSKILISCKNTNINGNDFSNFLYKKKIEVEMVSYSYILLLSSIFNQKKDFNKLKQTIINMDKNLSYKKDSFDFSYKIPKRALSINDALRRKKKIVDFNNADKKISGSFIYAYPPGIPLIVPGEIFDIDIISNIKNLLEQSVQLNIEKGGFIILD</sequence>
<keyword evidence="4" id="KW-0663">Pyridoxal phosphate</keyword>
<dbReference type="Gene3D" id="3.90.100.10">
    <property type="entry name" value="Orn/Lys/Arg decarboxylase, C-terminal domain"/>
    <property type="match status" value="1"/>
</dbReference>
<dbReference type="InterPro" id="IPR015421">
    <property type="entry name" value="PyrdxlP-dep_Trfase_major"/>
</dbReference>
<dbReference type="Proteomes" id="UP000441925">
    <property type="component" value="Unassembled WGS sequence"/>
</dbReference>
<feature type="domain" description="Orn/Lys/Arg decarboxylase C-terminal" evidence="7">
    <location>
        <begin position="370"/>
        <end position="415"/>
    </location>
</feature>
<comment type="similarity">
    <text evidence="2">Belongs to the Orn/Lys/Arg decarboxylase class-I family.</text>
</comment>
<dbReference type="InterPro" id="IPR000310">
    <property type="entry name" value="Orn/Lys/Arg_deCO2ase_major_dom"/>
</dbReference>
<dbReference type="RefSeq" id="WP_154541067.1">
    <property type="nucleotide sequence ID" value="NZ_VULQ01000008.1"/>
</dbReference>
<dbReference type="Pfam" id="PF01276">
    <property type="entry name" value="OKR_DC_1"/>
    <property type="match status" value="1"/>
</dbReference>
<dbReference type="Gene3D" id="3.40.640.10">
    <property type="entry name" value="Type I PLP-dependent aspartate aminotransferase-like (Major domain)"/>
    <property type="match status" value="1"/>
</dbReference>
<comment type="cofactor">
    <cofactor evidence="1">
        <name>pyridoxal 5'-phosphate</name>
        <dbReference type="ChEBI" id="CHEBI:597326"/>
    </cofactor>
</comment>
<evidence type="ECO:0000256" key="2">
    <source>
        <dbReference type="ARBA" id="ARBA00010671"/>
    </source>
</evidence>
<evidence type="ECO:0000313" key="8">
    <source>
        <dbReference type="EMBL" id="MSS78185.1"/>
    </source>
</evidence>
<dbReference type="SUPFAM" id="SSF53383">
    <property type="entry name" value="PLP-dependent transferases"/>
    <property type="match status" value="1"/>
</dbReference>
<evidence type="ECO:0000259" key="7">
    <source>
        <dbReference type="Pfam" id="PF03711"/>
    </source>
</evidence>